<dbReference type="InterPro" id="IPR021399">
    <property type="entry name" value="DUF3038"/>
</dbReference>
<accession>A0A0H3K465</accession>
<sequence length="210" mass="23411">MDCMNASASISPTPMPAEASLPAALLQLPKLAGIPEDCPRRARQHLDLLLLALEALDLGAPEAILWVSRELGLESVLRDRVQVWRLRSTNPLRRLTQRQPLSQAEIQAIAVLISNLAQRLTVPIRQILLTRSQLEQQGADYRSDALIAFYLDRFRSHFQSRMNPRRAAVIRLAEGDSLDQLALTLVEQLLFCTGVAGAKRLWASLFDGEV</sequence>
<evidence type="ECO:0000313" key="1">
    <source>
        <dbReference type="EMBL" id="BAD79839.1"/>
    </source>
</evidence>
<evidence type="ECO:0008006" key="3">
    <source>
        <dbReference type="Google" id="ProtNLM"/>
    </source>
</evidence>
<organism evidence="1 2">
    <name type="scientific">Synechococcus sp. (strain ATCC 27144 / PCC 6301 / SAUG 1402/1)</name>
    <name type="common">Anacystis nidulans</name>
    <dbReference type="NCBI Taxonomy" id="269084"/>
    <lineage>
        <taxon>Bacteria</taxon>
        <taxon>Bacillati</taxon>
        <taxon>Cyanobacteriota</taxon>
        <taxon>Cyanophyceae</taxon>
        <taxon>Synechococcales</taxon>
        <taxon>Synechococcaceae</taxon>
        <taxon>Synechococcus</taxon>
    </lineage>
</organism>
<dbReference type="AlphaFoldDB" id="A0A0H3K465"/>
<dbReference type="eggNOG" id="ENOG502Z8IN">
    <property type="taxonomic scope" value="Bacteria"/>
</dbReference>
<gene>
    <name evidence="1" type="ordered locus">syc1649_c</name>
</gene>
<dbReference type="Proteomes" id="UP000001175">
    <property type="component" value="Chromosome"/>
</dbReference>
<evidence type="ECO:0000313" key="2">
    <source>
        <dbReference type="Proteomes" id="UP000001175"/>
    </source>
</evidence>
<protein>
    <recommendedName>
        <fullName evidence="3">DUF3038 domain-containing protein</fullName>
    </recommendedName>
</protein>
<dbReference type="SMR" id="A0A0H3K465"/>
<dbReference type="EMBL" id="AP008231">
    <property type="protein sequence ID" value="BAD79839.1"/>
    <property type="molecule type" value="Genomic_DNA"/>
</dbReference>
<proteinExistence type="predicted"/>
<reference evidence="1 2" key="1">
    <citation type="journal article" date="2007" name="Photosyn. Res.">
        <title>Complete nucleotide sequence of the freshwater unicellular cyanobacterium Synechococcus elongatus PCC 6301 chromosome: gene content and organization.</title>
        <authorList>
            <person name="Sugita C."/>
            <person name="Ogata K."/>
            <person name="Shikata M."/>
            <person name="Jikuya H."/>
            <person name="Takano J."/>
            <person name="Furumichi M."/>
            <person name="Kanehisa M."/>
            <person name="Omata T."/>
            <person name="Sugiura M."/>
            <person name="Sugita M."/>
        </authorList>
    </citation>
    <scope>NUCLEOTIDE SEQUENCE [LARGE SCALE GENOMIC DNA]</scope>
    <source>
        <strain evidence="2">ATCC 27144 / PCC 6301 / SAUG 1402/1</strain>
    </source>
</reference>
<dbReference type="Pfam" id="PF11237">
    <property type="entry name" value="DUF3038"/>
    <property type="match status" value="1"/>
</dbReference>
<name>A0A0H3K465_SYNP6</name>
<dbReference type="KEGG" id="syc:syc1649_c"/>